<reference evidence="12" key="2">
    <citation type="submission" date="2025-09" db="UniProtKB">
        <authorList>
            <consortium name="Ensembl"/>
        </authorList>
    </citation>
    <scope>IDENTIFICATION</scope>
</reference>
<accession>A0A8C6WXP2</accession>
<feature type="compositionally biased region" description="Basic and acidic residues" evidence="11">
    <location>
        <begin position="312"/>
        <end position="338"/>
    </location>
</feature>
<evidence type="ECO:0000256" key="6">
    <source>
        <dbReference type="ARBA" id="ARBA00023157"/>
    </source>
</evidence>
<evidence type="ECO:0000256" key="4">
    <source>
        <dbReference type="ARBA" id="ARBA00022737"/>
    </source>
</evidence>
<dbReference type="GO" id="GO:0006457">
    <property type="term" value="P:protein folding"/>
    <property type="evidence" value="ECO:0007669"/>
    <property type="project" value="InterPro"/>
</dbReference>
<proteinExistence type="inferred from homology"/>
<dbReference type="InterPro" id="IPR001580">
    <property type="entry name" value="Calret/calnex"/>
</dbReference>
<dbReference type="PROSITE" id="PS00803">
    <property type="entry name" value="CALRETICULIN_1"/>
    <property type="match status" value="1"/>
</dbReference>
<dbReference type="InterPro" id="IPR009033">
    <property type="entry name" value="Calreticulin/calnexin_P_dom_sf"/>
</dbReference>
<dbReference type="GO" id="GO:0036503">
    <property type="term" value="P:ERAD pathway"/>
    <property type="evidence" value="ECO:0007669"/>
    <property type="project" value="TreeGrafter"/>
</dbReference>
<keyword evidence="4" id="KW-0677">Repeat</keyword>
<dbReference type="PIRSF" id="PIRSF002356">
    <property type="entry name" value="Calreticulin"/>
    <property type="match status" value="1"/>
</dbReference>
<dbReference type="Proteomes" id="UP000694523">
    <property type="component" value="Unplaced"/>
</dbReference>
<dbReference type="Gene3D" id="2.60.120.200">
    <property type="match status" value="1"/>
</dbReference>
<sequence length="383" mass="43743">MQIFTVVAVVVAVCSVHAKVYFREEFLDGGKSRWVDSKHKSDYGEFKLTAGSFYGDAAKDKGLQTSQDARFYATSARFEPFSNEGKSVVFQFTVKHEQKIDCGGGYIKVFPADLDQADMHGESSYYLMFGPDICGYSTKKVHVIFNYKGKNHLIKKEIKCKDDELTHLYTLILNPDQTYEVKIDNEKVESGSLEEDWDFLPPKKIKDPEAKKPEDWDDRAKIDDPEDTKPEDWDKAENIPDPDGEWKPKQKTTPTTKEPGCIQRSTTQSTARRKPALKNVHVKSGTIFDNFAITDDAKEAEEIGNETWGVTKDPELKMKQEQDDVKRKEEEERNKAQESEDADADADADEEEEEEEEEEEDTKDDVEEELSESDEAAKQKDEL</sequence>
<evidence type="ECO:0000256" key="2">
    <source>
        <dbReference type="ARBA" id="ARBA00010983"/>
    </source>
</evidence>
<dbReference type="SUPFAM" id="SSF49899">
    <property type="entry name" value="Concanavalin A-like lectins/glucanases"/>
    <property type="match status" value="1"/>
</dbReference>
<keyword evidence="13" id="KW-1185">Reference proteome</keyword>
<dbReference type="SUPFAM" id="SSF63887">
    <property type="entry name" value="P-domain of calnexin/calreticulin"/>
    <property type="match status" value="1"/>
</dbReference>
<dbReference type="Ensembl" id="ENSNMLT00000043624.1">
    <property type="protein sequence ID" value="ENSNMLP00000039208.1"/>
    <property type="gene ID" value="ENSNMLG00000024129.1"/>
</dbReference>
<evidence type="ECO:0000256" key="1">
    <source>
        <dbReference type="ARBA" id="ARBA00004319"/>
    </source>
</evidence>
<dbReference type="InterPro" id="IPR013320">
    <property type="entry name" value="ConA-like_dom_sf"/>
</dbReference>
<dbReference type="Gene3D" id="2.10.250.10">
    <property type="entry name" value="Calreticulin/calnexin, P domain"/>
    <property type="match status" value="1"/>
</dbReference>
<feature type="disulfide bond" evidence="9">
    <location>
        <begin position="102"/>
        <end position="134"/>
    </location>
</feature>
<comment type="similarity">
    <text evidence="2 8 10">Belongs to the calreticulin family.</text>
</comment>
<comment type="subcellular location">
    <subcellularLocation>
        <location evidence="1 8">Endoplasmic reticulum lumen</location>
    </subcellularLocation>
</comment>
<evidence type="ECO:0000256" key="3">
    <source>
        <dbReference type="ARBA" id="ARBA00022729"/>
    </source>
</evidence>
<protein>
    <recommendedName>
        <fullName evidence="8">Calreticulin</fullName>
    </recommendedName>
</protein>
<feature type="region of interest" description="Disordered" evidence="11">
    <location>
        <begin position="192"/>
        <end position="290"/>
    </location>
</feature>
<feature type="chain" id="PRO_5034679807" description="Calreticulin" evidence="10">
    <location>
        <begin position="19"/>
        <end position="383"/>
    </location>
</feature>
<evidence type="ECO:0000256" key="5">
    <source>
        <dbReference type="ARBA" id="ARBA00022824"/>
    </source>
</evidence>
<dbReference type="GO" id="GO:0051082">
    <property type="term" value="F:unfolded protein binding"/>
    <property type="evidence" value="ECO:0007669"/>
    <property type="project" value="InterPro"/>
</dbReference>
<dbReference type="GO" id="GO:0005788">
    <property type="term" value="C:endoplasmic reticulum lumen"/>
    <property type="evidence" value="ECO:0007669"/>
    <property type="project" value="UniProtKB-SubCell"/>
</dbReference>
<evidence type="ECO:0000256" key="8">
    <source>
        <dbReference type="PIRNR" id="PIRNR002356"/>
    </source>
</evidence>
<dbReference type="PANTHER" id="PTHR11073">
    <property type="entry name" value="CALRETICULIN AND CALNEXIN"/>
    <property type="match status" value="1"/>
</dbReference>
<evidence type="ECO:0000256" key="7">
    <source>
        <dbReference type="ARBA" id="ARBA00023186"/>
    </source>
</evidence>
<evidence type="ECO:0000313" key="13">
    <source>
        <dbReference type="Proteomes" id="UP000694523"/>
    </source>
</evidence>
<reference evidence="12" key="1">
    <citation type="submission" date="2025-08" db="UniProtKB">
        <authorList>
            <consortium name="Ensembl"/>
        </authorList>
    </citation>
    <scope>IDENTIFICATION</scope>
</reference>
<dbReference type="GO" id="GO:0005789">
    <property type="term" value="C:endoplasmic reticulum membrane"/>
    <property type="evidence" value="ECO:0007669"/>
    <property type="project" value="TreeGrafter"/>
</dbReference>
<dbReference type="PROSITE" id="PS00805">
    <property type="entry name" value="CALRETICULIN_REPEAT"/>
    <property type="match status" value="1"/>
</dbReference>
<dbReference type="PRINTS" id="PR00626">
    <property type="entry name" value="CALRETICULIN"/>
</dbReference>
<name>A0A8C6WXP2_9GOBI</name>
<keyword evidence="7 8" id="KW-0143">Chaperone</keyword>
<dbReference type="PROSITE" id="PS00804">
    <property type="entry name" value="CALRETICULIN_2"/>
    <property type="match status" value="1"/>
</dbReference>
<keyword evidence="6 9" id="KW-1015">Disulfide bond</keyword>
<feature type="signal peptide" evidence="10">
    <location>
        <begin position="1"/>
        <end position="18"/>
    </location>
</feature>
<evidence type="ECO:0000256" key="10">
    <source>
        <dbReference type="RuleBase" id="RU362126"/>
    </source>
</evidence>
<dbReference type="GO" id="GO:0005509">
    <property type="term" value="F:calcium ion binding"/>
    <property type="evidence" value="ECO:0007669"/>
    <property type="project" value="InterPro"/>
</dbReference>
<evidence type="ECO:0000256" key="9">
    <source>
        <dbReference type="PIRSR" id="PIRSR002356-3"/>
    </source>
</evidence>
<dbReference type="Pfam" id="PF00262">
    <property type="entry name" value="Calreticulin"/>
    <property type="match status" value="1"/>
</dbReference>
<dbReference type="InterPro" id="IPR018124">
    <property type="entry name" value="Calret/calnex_CS"/>
</dbReference>
<organism evidence="12 13">
    <name type="scientific">Neogobius melanostomus</name>
    <name type="common">round goby</name>
    <dbReference type="NCBI Taxonomy" id="47308"/>
    <lineage>
        <taxon>Eukaryota</taxon>
        <taxon>Metazoa</taxon>
        <taxon>Chordata</taxon>
        <taxon>Craniata</taxon>
        <taxon>Vertebrata</taxon>
        <taxon>Euteleostomi</taxon>
        <taxon>Actinopterygii</taxon>
        <taxon>Neopterygii</taxon>
        <taxon>Teleostei</taxon>
        <taxon>Neoteleostei</taxon>
        <taxon>Acanthomorphata</taxon>
        <taxon>Gobiaria</taxon>
        <taxon>Gobiiformes</taxon>
        <taxon>Gobioidei</taxon>
        <taxon>Gobiidae</taxon>
        <taxon>Benthophilinae</taxon>
        <taxon>Neogobiini</taxon>
        <taxon>Neogobius</taxon>
    </lineage>
</organism>
<dbReference type="FunFam" id="2.60.120.200:FF:000122">
    <property type="entry name" value="Calreticulin 3"/>
    <property type="match status" value="1"/>
</dbReference>
<feature type="compositionally biased region" description="Basic and acidic residues" evidence="11">
    <location>
        <begin position="204"/>
        <end position="248"/>
    </location>
</feature>
<evidence type="ECO:0000313" key="12">
    <source>
        <dbReference type="Ensembl" id="ENSNMLP00000039208.1"/>
    </source>
</evidence>
<dbReference type="InterPro" id="IPR009169">
    <property type="entry name" value="Calreticulin"/>
</dbReference>
<dbReference type="AlphaFoldDB" id="A0A8C6WXP2"/>
<evidence type="ECO:0000256" key="11">
    <source>
        <dbReference type="SAM" id="MobiDB-lite"/>
    </source>
</evidence>
<feature type="compositionally biased region" description="Acidic residues" evidence="11">
    <location>
        <begin position="339"/>
        <end position="374"/>
    </location>
</feature>
<keyword evidence="3 10" id="KW-0732">Signal</keyword>
<feature type="region of interest" description="Disordered" evidence="11">
    <location>
        <begin position="304"/>
        <end position="383"/>
    </location>
</feature>
<keyword evidence="5 8" id="KW-0256">Endoplasmic reticulum</keyword>
<dbReference type="PANTHER" id="PTHR11073:SF42">
    <property type="entry name" value="CALRETICULIN"/>
    <property type="match status" value="1"/>
</dbReference>